<keyword evidence="7 13" id="KW-0675">Receptor</keyword>
<dbReference type="InterPro" id="IPR028082">
    <property type="entry name" value="Peripla_BP_I"/>
</dbReference>
<name>A0A2U1MYQ7_ARTAN</name>
<evidence type="ECO:0000256" key="5">
    <source>
        <dbReference type="ARBA" id="ARBA00023065"/>
    </source>
</evidence>
<keyword evidence="3 11" id="KW-0812">Transmembrane</keyword>
<keyword evidence="8" id="KW-0325">Glycoprotein</keyword>
<dbReference type="Pfam" id="PF01094">
    <property type="entry name" value="ANF_receptor"/>
    <property type="match status" value="1"/>
</dbReference>
<reference evidence="13 14" key="1">
    <citation type="journal article" date="2018" name="Mol. Plant">
        <title>The genome of Artemisia annua provides insight into the evolution of Asteraceae family and artemisinin biosynthesis.</title>
        <authorList>
            <person name="Shen Q."/>
            <person name="Zhang L."/>
            <person name="Liao Z."/>
            <person name="Wang S."/>
            <person name="Yan T."/>
            <person name="Shi P."/>
            <person name="Liu M."/>
            <person name="Fu X."/>
            <person name="Pan Q."/>
            <person name="Wang Y."/>
            <person name="Lv Z."/>
            <person name="Lu X."/>
            <person name="Zhang F."/>
            <person name="Jiang W."/>
            <person name="Ma Y."/>
            <person name="Chen M."/>
            <person name="Hao X."/>
            <person name="Li L."/>
            <person name="Tang Y."/>
            <person name="Lv G."/>
            <person name="Zhou Y."/>
            <person name="Sun X."/>
            <person name="Brodelius P.E."/>
            <person name="Rose J.K.C."/>
            <person name="Tang K."/>
        </authorList>
    </citation>
    <scope>NUCLEOTIDE SEQUENCE [LARGE SCALE GENOMIC DNA]</scope>
    <source>
        <strain evidence="14">cv. Huhao1</strain>
        <tissue evidence="13">Leaf</tissue>
    </source>
</reference>
<sequence>MDFFYFVDDEVIESMQGVVDFRSYIPQSRDLHNFTLKWKKEHHEHHAMNPLIELKKINPYGVWAYDAVSALAMAIERTQTLGQADEYTNLRNNKCDRKGKLFQVSYDDKSNSTIVSGFCAEVFRAAFNGLGSDVAFEYIPFMGKAYDPFMSGSYNDLMYRVHNRFRIFGLLSALFFIWTGIGRLDTEHRDKLKKFKASYIRTNRDNFLVLPFNTVYAHRENLQSNLSRFVVIVWLFVVLVLVSSYTVTLSSLLTVEQIQLASKRGSIGYPYGSHVQGALRNMNFEDTRLKPYSSPEEYGDALTCGSNNHGVDAIVDEIPYIAQYPSGYSMTVSHTITNGFGFVSLFTVQFFNNSVNMGKRSKQAFPKGSTLAPEMSIQIARLREDGTLKLLEDKWFHKKK</sequence>
<dbReference type="AlphaFoldDB" id="A0A2U1MYQ7"/>
<protein>
    <submittedName>
        <fullName evidence="13">Extracellular ligand-binding receptor</fullName>
    </submittedName>
</protein>
<proteinExistence type="predicted"/>
<dbReference type="OrthoDB" id="5984008at2759"/>
<accession>A0A2U1MYQ7</accession>
<feature type="transmembrane region" description="Helical" evidence="11">
    <location>
        <begin position="167"/>
        <end position="184"/>
    </location>
</feature>
<evidence type="ECO:0000256" key="9">
    <source>
        <dbReference type="ARBA" id="ARBA00023286"/>
    </source>
</evidence>
<keyword evidence="4 11" id="KW-1133">Transmembrane helix</keyword>
<dbReference type="Pfam" id="PF00060">
    <property type="entry name" value="Lig_chan"/>
    <property type="match status" value="1"/>
</dbReference>
<keyword evidence="5" id="KW-0406">Ion transport</keyword>
<dbReference type="GO" id="GO:0016020">
    <property type="term" value="C:membrane"/>
    <property type="evidence" value="ECO:0007669"/>
    <property type="project" value="UniProtKB-SubCell"/>
</dbReference>
<evidence type="ECO:0000256" key="2">
    <source>
        <dbReference type="ARBA" id="ARBA00022448"/>
    </source>
</evidence>
<dbReference type="GO" id="GO:0015276">
    <property type="term" value="F:ligand-gated monoatomic ion channel activity"/>
    <property type="evidence" value="ECO:0007669"/>
    <property type="project" value="InterPro"/>
</dbReference>
<dbReference type="SUPFAM" id="SSF53822">
    <property type="entry name" value="Periplasmic binding protein-like I"/>
    <property type="match status" value="1"/>
</dbReference>
<feature type="transmembrane region" description="Helical" evidence="11">
    <location>
        <begin position="229"/>
        <end position="255"/>
    </location>
</feature>
<keyword evidence="14" id="KW-1185">Reference proteome</keyword>
<organism evidence="13 14">
    <name type="scientific">Artemisia annua</name>
    <name type="common">Sweet wormwood</name>
    <dbReference type="NCBI Taxonomy" id="35608"/>
    <lineage>
        <taxon>Eukaryota</taxon>
        <taxon>Viridiplantae</taxon>
        <taxon>Streptophyta</taxon>
        <taxon>Embryophyta</taxon>
        <taxon>Tracheophyta</taxon>
        <taxon>Spermatophyta</taxon>
        <taxon>Magnoliopsida</taxon>
        <taxon>eudicotyledons</taxon>
        <taxon>Gunneridae</taxon>
        <taxon>Pentapetalae</taxon>
        <taxon>asterids</taxon>
        <taxon>campanulids</taxon>
        <taxon>Asterales</taxon>
        <taxon>Asteraceae</taxon>
        <taxon>Asteroideae</taxon>
        <taxon>Anthemideae</taxon>
        <taxon>Artemisiinae</taxon>
        <taxon>Artemisia</taxon>
    </lineage>
</organism>
<evidence type="ECO:0000313" key="14">
    <source>
        <dbReference type="Proteomes" id="UP000245207"/>
    </source>
</evidence>
<evidence type="ECO:0000256" key="3">
    <source>
        <dbReference type="ARBA" id="ARBA00022692"/>
    </source>
</evidence>
<evidence type="ECO:0000256" key="11">
    <source>
        <dbReference type="SAM" id="Phobius"/>
    </source>
</evidence>
<dbReference type="PANTHER" id="PTHR18966">
    <property type="entry name" value="IONOTROPIC GLUTAMATE RECEPTOR"/>
    <property type="match status" value="1"/>
</dbReference>
<dbReference type="InterPro" id="IPR001320">
    <property type="entry name" value="Iontro_rcpt_C"/>
</dbReference>
<evidence type="ECO:0000256" key="7">
    <source>
        <dbReference type="ARBA" id="ARBA00023170"/>
    </source>
</evidence>
<keyword evidence="6 11" id="KW-0472">Membrane</keyword>
<keyword evidence="9" id="KW-1071">Ligand-gated ion channel</keyword>
<evidence type="ECO:0000256" key="6">
    <source>
        <dbReference type="ARBA" id="ARBA00023136"/>
    </source>
</evidence>
<dbReference type="Proteomes" id="UP000245207">
    <property type="component" value="Unassembled WGS sequence"/>
</dbReference>
<dbReference type="Gene3D" id="3.40.190.10">
    <property type="entry name" value="Periplasmic binding protein-like II"/>
    <property type="match status" value="1"/>
</dbReference>
<comment type="subcellular location">
    <subcellularLocation>
        <location evidence="1">Membrane</location>
        <topology evidence="1">Multi-pass membrane protein</topology>
    </subcellularLocation>
</comment>
<dbReference type="SUPFAM" id="SSF53850">
    <property type="entry name" value="Periplasmic binding protein-like II"/>
    <property type="match status" value="1"/>
</dbReference>
<dbReference type="Gene3D" id="1.10.287.70">
    <property type="match status" value="1"/>
</dbReference>
<evidence type="ECO:0000256" key="1">
    <source>
        <dbReference type="ARBA" id="ARBA00004141"/>
    </source>
</evidence>
<keyword evidence="10" id="KW-0407">Ion channel</keyword>
<evidence type="ECO:0000256" key="4">
    <source>
        <dbReference type="ARBA" id="ARBA00022989"/>
    </source>
</evidence>
<evidence type="ECO:0000256" key="8">
    <source>
        <dbReference type="ARBA" id="ARBA00023180"/>
    </source>
</evidence>
<feature type="domain" description="Ionotropic glutamate receptor C-terminal" evidence="12">
    <location>
        <begin position="100"/>
        <end position="398"/>
    </location>
</feature>
<dbReference type="InterPro" id="IPR015683">
    <property type="entry name" value="Ionotropic_Glu_rcpt"/>
</dbReference>
<keyword evidence="2" id="KW-0813">Transport</keyword>
<dbReference type="InterPro" id="IPR001828">
    <property type="entry name" value="ANF_lig-bd_rcpt"/>
</dbReference>
<comment type="caution">
    <text evidence="13">The sequence shown here is derived from an EMBL/GenBank/DDBJ whole genome shotgun (WGS) entry which is preliminary data.</text>
</comment>
<dbReference type="SMART" id="SM00079">
    <property type="entry name" value="PBPe"/>
    <property type="match status" value="1"/>
</dbReference>
<evidence type="ECO:0000256" key="10">
    <source>
        <dbReference type="ARBA" id="ARBA00023303"/>
    </source>
</evidence>
<dbReference type="EMBL" id="PKPP01004035">
    <property type="protein sequence ID" value="PWA66402.1"/>
    <property type="molecule type" value="Genomic_DNA"/>
</dbReference>
<gene>
    <name evidence="13" type="ORF">CTI12_AA208080</name>
</gene>
<evidence type="ECO:0000259" key="12">
    <source>
        <dbReference type="SMART" id="SM00079"/>
    </source>
</evidence>
<evidence type="ECO:0000313" key="13">
    <source>
        <dbReference type="EMBL" id="PWA66402.1"/>
    </source>
</evidence>
<dbReference type="Gene3D" id="3.40.50.2300">
    <property type="match status" value="1"/>
</dbReference>